<sequence>QQGGEAQQEGEYLPVEEVPILAPPPLPHITTFLDTINGLSMRVDAQLDALTNHVDARCTLLEEHMTTLMSYFPSALDT</sequence>
<evidence type="ECO:0000313" key="1">
    <source>
        <dbReference type="EMBL" id="MBA0573774.1"/>
    </source>
</evidence>
<comment type="caution">
    <text evidence="1">The sequence shown here is derived from an EMBL/GenBank/DDBJ whole genome shotgun (WGS) entry which is preliminary data.</text>
</comment>
<dbReference type="AlphaFoldDB" id="A0A7J8NA86"/>
<reference evidence="1 2" key="1">
    <citation type="journal article" date="2019" name="Genome Biol. Evol.">
        <title>Insights into the evolution of the New World diploid cottons (Gossypium, subgenus Houzingenia) based on genome sequencing.</title>
        <authorList>
            <person name="Grover C.E."/>
            <person name="Arick M.A. 2nd"/>
            <person name="Thrash A."/>
            <person name="Conover J.L."/>
            <person name="Sanders W.S."/>
            <person name="Peterson D.G."/>
            <person name="Frelichowski J.E."/>
            <person name="Scheffler J.A."/>
            <person name="Scheffler B.E."/>
            <person name="Wendel J.F."/>
        </authorList>
    </citation>
    <scope>NUCLEOTIDE SEQUENCE [LARGE SCALE GENOMIC DNA]</scope>
    <source>
        <strain evidence="1">157</strain>
        <tissue evidence="1">Leaf</tissue>
    </source>
</reference>
<name>A0A7J8NA86_9ROSI</name>
<gene>
    <name evidence="1" type="ORF">Golob_001031</name>
</gene>
<dbReference type="EMBL" id="JABEZX010000013">
    <property type="protein sequence ID" value="MBA0573774.1"/>
    <property type="molecule type" value="Genomic_DNA"/>
</dbReference>
<accession>A0A7J8NA86</accession>
<protein>
    <submittedName>
        <fullName evidence="1">Uncharacterized protein</fullName>
    </submittedName>
</protein>
<organism evidence="1 2">
    <name type="scientific">Gossypium lobatum</name>
    <dbReference type="NCBI Taxonomy" id="34289"/>
    <lineage>
        <taxon>Eukaryota</taxon>
        <taxon>Viridiplantae</taxon>
        <taxon>Streptophyta</taxon>
        <taxon>Embryophyta</taxon>
        <taxon>Tracheophyta</taxon>
        <taxon>Spermatophyta</taxon>
        <taxon>Magnoliopsida</taxon>
        <taxon>eudicotyledons</taxon>
        <taxon>Gunneridae</taxon>
        <taxon>Pentapetalae</taxon>
        <taxon>rosids</taxon>
        <taxon>malvids</taxon>
        <taxon>Malvales</taxon>
        <taxon>Malvaceae</taxon>
        <taxon>Malvoideae</taxon>
        <taxon>Gossypium</taxon>
    </lineage>
</organism>
<feature type="non-terminal residue" evidence="1">
    <location>
        <position position="1"/>
    </location>
</feature>
<dbReference type="Proteomes" id="UP000593572">
    <property type="component" value="Unassembled WGS sequence"/>
</dbReference>
<keyword evidence="2" id="KW-1185">Reference proteome</keyword>
<evidence type="ECO:0000313" key="2">
    <source>
        <dbReference type="Proteomes" id="UP000593572"/>
    </source>
</evidence>
<proteinExistence type="predicted"/>